<dbReference type="Proteomes" id="UP000319004">
    <property type="component" value="Chromosome"/>
</dbReference>
<evidence type="ECO:0000256" key="1">
    <source>
        <dbReference type="SAM" id="MobiDB-lite"/>
    </source>
</evidence>
<dbReference type="OrthoDB" id="1807117at2"/>
<dbReference type="InterPro" id="IPR012296">
    <property type="entry name" value="Nuclease_put_TT1808"/>
</dbReference>
<dbReference type="CDD" id="cd06260">
    <property type="entry name" value="DUF820-like"/>
    <property type="match status" value="1"/>
</dbReference>
<keyword evidence="4" id="KW-1185">Reference proteome</keyword>
<evidence type="ECO:0000313" key="4">
    <source>
        <dbReference type="Proteomes" id="UP000319004"/>
    </source>
</evidence>
<name>A0A518I1K5_9BACT</name>
<dbReference type="AlphaFoldDB" id="A0A518I1K5"/>
<gene>
    <name evidence="3" type="ORF">Enr13x_69020</name>
</gene>
<sequence>MSTVPNPDASPPITPAVTDPLAGKSPPADSPPAHPPRNLSVSDRVADVLTDLGGIAADRLHSRLAEPAGPDELLAAHRQGNLCELIDGYLVERAMGYRESLIAAVFIELLNQIVRTNKLGVVSGADGFFRLSPSLIRGPDVAFTSWDRLPDRKVPAEAYPAVIPDLVVEVVSAGNTRTEMTNKRRDYFARGVKLIWMVDPDQRSVAVWRSMTDYRVLDETQSLDGEDVIPGLSIPLGDVFQVLNGPDEAPPDGNEGSV</sequence>
<dbReference type="RefSeq" id="WP_145391100.1">
    <property type="nucleotide sequence ID" value="NZ_CP037423.1"/>
</dbReference>
<dbReference type="Gene3D" id="3.90.1570.10">
    <property type="entry name" value="tt1808, chain A"/>
    <property type="match status" value="1"/>
</dbReference>
<dbReference type="PANTHER" id="PTHR34107">
    <property type="entry name" value="SLL0198 PROTEIN-RELATED"/>
    <property type="match status" value="1"/>
</dbReference>
<feature type="region of interest" description="Disordered" evidence="1">
    <location>
        <begin position="1"/>
        <end position="41"/>
    </location>
</feature>
<evidence type="ECO:0000259" key="2">
    <source>
        <dbReference type="Pfam" id="PF05685"/>
    </source>
</evidence>
<feature type="domain" description="Putative restriction endonuclease" evidence="2">
    <location>
        <begin position="73"/>
        <end position="236"/>
    </location>
</feature>
<dbReference type="InterPro" id="IPR008538">
    <property type="entry name" value="Uma2"/>
</dbReference>
<dbReference type="EMBL" id="CP037423">
    <property type="protein sequence ID" value="QDV46993.1"/>
    <property type="molecule type" value="Genomic_DNA"/>
</dbReference>
<dbReference type="Pfam" id="PF05685">
    <property type="entry name" value="Uma2"/>
    <property type="match status" value="1"/>
</dbReference>
<protein>
    <recommendedName>
        <fullName evidence="2">Putative restriction endonuclease domain-containing protein</fullName>
    </recommendedName>
</protein>
<dbReference type="SUPFAM" id="SSF52980">
    <property type="entry name" value="Restriction endonuclease-like"/>
    <property type="match status" value="1"/>
</dbReference>
<proteinExistence type="predicted"/>
<dbReference type="InterPro" id="IPR011335">
    <property type="entry name" value="Restrct_endonuc-II-like"/>
</dbReference>
<dbReference type="KEGG" id="snep:Enr13x_69020"/>
<evidence type="ECO:0000313" key="3">
    <source>
        <dbReference type="EMBL" id="QDV46993.1"/>
    </source>
</evidence>
<accession>A0A518I1K5</accession>
<reference evidence="3 4" key="1">
    <citation type="submission" date="2019-03" db="EMBL/GenBank/DDBJ databases">
        <title>Deep-cultivation of Planctomycetes and their phenomic and genomic characterization uncovers novel biology.</title>
        <authorList>
            <person name="Wiegand S."/>
            <person name="Jogler M."/>
            <person name="Boedeker C."/>
            <person name="Pinto D."/>
            <person name="Vollmers J."/>
            <person name="Rivas-Marin E."/>
            <person name="Kohn T."/>
            <person name="Peeters S.H."/>
            <person name="Heuer A."/>
            <person name="Rast P."/>
            <person name="Oberbeckmann S."/>
            <person name="Bunk B."/>
            <person name="Jeske O."/>
            <person name="Meyerdierks A."/>
            <person name="Storesund J.E."/>
            <person name="Kallscheuer N."/>
            <person name="Luecker S."/>
            <person name="Lage O.M."/>
            <person name="Pohl T."/>
            <person name="Merkel B.J."/>
            <person name="Hornburger P."/>
            <person name="Mueller R.-W."/>
            <person name="Bruemmer F."/>
            <person name="Labrenz M."/>
            <person name="Spormann A.M."/>
            <person name="Op den Camp H."/>
            <person name="Overmann J."/>
            <person name="Amann R."/>
            <person name="Jetten M.S.M."/>
            <person name="Mascher T."/>
            <person name="Medema M.H."/>
            <person name="Devos D.P."/>
            <person name="Kaster A.-K."/>
            <person name="Ovreas L."/>
            <person name="Rohde M."/>
            <person name="Galperin M.Y."/>
            <person name="Jogler C."/>
        </authorList>
    </citation>
    <scope>NUCLEOTIDE SEQUENCE [LARGE SCALE GENOMIC DNA]</scope>
    <source>
        <strain evidence="3 4">Enr13</strain>
    </source>
</reference>
<dbReference type="PANTHER" id="PTHR34107:SF1">
    <property type="entry name" value="SLL0198 PROTEIN"/>
    <property type="match status" value="1"/>
</dbReference>
<organism evidence="3 4">
    <name type="scientific">Stieleria neptunia</name>
    <dbReference type="NCBI Taxonomy" id="2527979"/>
    <lineage>
        <taxon>Bacteria</taxon>
        <taxon>Pseudomonadati</taxon>
        <taxon>Planctomycetota</taxon>
        <taxon>Planctomycetia</taxon>
        <taxon>Pirellulales</taxon>
        <taxon>Pirellulaceae</taxon>
        <taxon>Stieleria</taxon>
    </lineage>
</organism>